<feature type="transmembrane region" description="Helical" evidence="1">
    <location>
        <begin position="202"/>
        <end position="221"/>
    </location>
</feature>
<evidence type="ECO:0000313" key="4">
    <source>
        <dbReference type="Proteomes" id="UP000217211"/>
    </source>
</evidence>
<dbReference type="eggNOG" id="COG0671">
    <property type="taxonomic scope" value="Bacteria"/>
</dbReference>
<protein>
    <recommendedName>
        <fullName evidence="2">Inositolphosphotransferase Aur1/Ipt1 domain-containing protein</fullName>
    </recommendedName>
</protein>
<keyword evidence="1" id="KW-0812">Transmembrane</keyword>
<feature type="transmembrane region" description="Helical" evidence="1">
    <location>
        <begin position="74"/>
        <end position="95"/>
    </location>
</feature>
<dbReference type="Pfam" id="PF14378">
    <property type="entry name" value="PAP2_3"/>
    <property type="match status" value="1"/>
</dbReference>
<dbReference type="AlphaFoldDB" id="A0A249P9W7"/>
<proteinExistence type="predicted"/>
<feature type="transmembrane region" description="Helical" evidence="1">
    <location>
        <begin position="174"/>
        <end position="195"/>
    </location>
</feature>
<dbReference type="EMBL" id="CP023067">
    <property type="protein sequence ID" value="ASY62542.1"/>
    <property type="molecule type" value="Genomic_DNA"/>
</dbReference>
<organism evidence="3 4">
    <name type="scientific">Sinorhizobium sojae CCBAU 05684</name>
    <dbReference type="NCBI Taxonomy" id="716928"/>
    <lineage>
        <taxon>Bacteria</taxon>
        <taxon>Pseudomonadati</taxon>
        <taxon>Pseudomonadota</taxon>
        <taxon>Alphaproteobacteria</taxon>
        <taxon>Hyphomicrobiales</taxon>
        <taxon>Rhizobiaceae</taxon>
        <taxon>Sinorhizobium/Ensifer group</taxon>
        <taxon>Sinorhizobium</taxon>
    </lineage>
</organism>
<accession>A0A249P9W7</accession>
<dbReference type="Proteomes" id="UP000217211">
    <property type="component" value="Chromosome"/>
</dbReference>
<dbReference type="GO" id="GO:0016020">
    <property type="term" value="C:membrane"/>
    <property type="evidence" value="ECO:0007669"/>
    <property type="project" value="UniProtKB-SubCell"/>
</dbReference>
<evidence type="ECO:0000313" key="3">
    <source>
        <dbReference type="EMBL" id="ASY62542.1"/>
    </source>
</evidence>
<reference evidence="3 4" key="1">
    <citation type="submission" date="2017-08" db="EMBL/GenBank/DDBJ databases">
        <title>Multipartite genome sequences of Sinorhizobium species nodulating soybeans.</title>
        <authorList>
            <person name="Tian C.F."/>
        </authorList>
    </citation>
    <scope>NUCLEOTIDE SEQUENCE [LARGE SCALE GENOMIC DNA]</scope>
    <source>
        <strain evidence="3 4">CCBAU 05684</strain>
    </source>
</reference>
<sequence>MAGIIRRRGSGALVIAAVICVGMAAFWTVKFHIPLVVPFYADHALAETDRMIHFGDPWRLVHSIIPPIAMQPMLIVYFPLWLLEFIGCIALAAFHPSDRLRSRYLRSFAATYAVLGTLLAAVTASVGPIFYDQFFGEGRFAELVLTLKQNPDARYHFFVAERLYAAYVSGAEDIFAGISAMPSIHVAVASLNALFLTQINRWLGLAGWAFAALTLLGSVYFGWHYAVDGYVSAAAVFFFWRLFDAPSQNKQSSGVTC</sequence>
<dbReference type="KEGG" id="esj:SJ05684_c10850"/>
<evidence type="ECO:0000256" key="1">
    <source>
        <dbReference type="SAM" id="Phobius"/>
    </source>
</evidence>
<feature type="domain" description="Inositolphosphotransferase Aur1/Ipt1" evidence="2">
    <location>
        <begin position="44"/>
        <end position="237"/>
    </location>
</feature>
<evidence type="ECO:0000259" key="2">
    <source>
        <dbReference type="Pfam" id="PF14378"/>
    </source>
</evidence>
<feature type="transmembrane region" description="Helical" evidence="1">
    <location>
        <begin position="107"/>
        <end position="131"/>
    </location>
</feature>
<name>A0A249P9W7_9HYPH</name>
<keyword evidence="4" id="KW-1185">Reference proteome</keyword>
<feature type="transmembrane region" description="Helical" evidence="1">
    <location>
        <begin position="12"/>
        <end position="29"/>
    </location>
</feature>
<keyword evidence="1" id="KW-1133">Transmembrane helix</keyword>
<dbReference type="STRING" id="716928.GCA_000261485_04850"/>
<keyword evidence="1" id="KW-0472">Membrane</keyword>
<dbReference type="InterPro" id="IPR026841">
    <property type="entry name" value="Aur1/Ipt1"/>
</dbReference>
<gene>
    <name evidence="3" type="ORF">SJ05684_c10850</name>
</gene>